<dbReference type="PANTHER" id="PTHR43537:SF45">
    <property type="entry name" value="GNTR FAMILY REGULATORY PROTEIN"/>
    <property type="match status" value="1"/>
</dbReference>
<dbReference type="Gene3D" id="1.10.10.10">
    <property type="entry name" value="Winged helix-like DNA-binding domain superfamily/Winged helix DNA-binding domain"/>
    <property type="match status" value="1"/>
</dbReference>
<dbReference type="PRINTS" id="PR00035">
    <property type="entry name" value="HTHGNTR"/>
</dbReference>
<keyword evidence="1" id="KW-0805">Transcription regulation</keyword>
<dbReference type="PANTHER" id="PTHR43537">
    <property type="entry name" value="TRANSCRIPTIONAL REGULATOR, GNTR FAMILY"/>
    <property type="match status" value="1"/>
</dbReference>
<name>Q8NRP0_CORGL</name>
<accession>Q8NRP0</accession>
<dbReference type="GO" id="GO:0003700">
    <property type="term" value="F:DNA-binding transcription factor activity"/>
    <property type="evidence" value="ECO:0007669"/>
    <property type="project" value="InterPro"/>
</dbReference>
<dbReference type="SUPFAM" id="SSF48008">
    <property type="entry name" value="GntR ligand-binding domain-like"/>
    <property type="match status" value="1"/>
</dbReference>
<evidence type="ECO:0000256" key="3">
    <source>
        <dbReference type="ARBA" id="ARBA00023163"/>
    </source>
</evidence>
<evidence type="ECO:0000256" key="1">
    <source>
        <dbReference type="ARBA" id="ARBA00023015"/>
    </source>
</evidence>
<keyword evidence="3" id="KW-0804">Transcription</keyword>
<dbReference type="SMART" id="SM00895">
    <property type="entry name" value="FCD"/>
    <property type="match status" value="1"/>
</dbReference>
<dbReference type="STRING" id="196627.cg1143"/>
<dbReference type="GO" id="GO:0003677">
    <property type="term" value="F:DNA binding"/>
    <property type="evidence" value="ECO:0007669"/>
    <property type="project" value="UniProtKB-KW"/>
</dbReference>
<sequence>MCPQSFKISHMTQAIAASLDLAARITAKIDQGVLTPGTRLPEVALAEELGVSRNTLREAFRVLMQDGLVDHIPNRGVFVHTFTKSDVEDIYAYRTFIEVAAIRSARKNPQLLEQSLGVMREAYERGAAANAVGDWQTVGSANSAFHLAIVDLAGVARLSADARKVLALARIGFMATYNVETFHSIYVEKNHQILKYLAAGEFEEAEQYLQKYFEDSRDDLSAHLPEF</sequence>
<evidence type="ECO:0000313" key="6">
    <source>
        <dbReference type="Proteomes" id="UP000000582"/>
    </source>
</evidence>
<protein>
    <submittedName>
        <fullName evidence="5">Transcriptional regulators</fullName>
    </submittedName>
</protein>
<organism evidence="5 6">
    <name type="scientific">Corynebacterium glutamicum (strain ATCC 13032 / DSM 20300 / JCM 1318 / BCRC 11384 / CCUG 27702 / LMG 3730 / NBRC 12168 / NCIMB 10025 / NRRL B-2784 / 534)</name>
    <dbReference type="NCBI Taxonomy" id="196627"/>
    <lineage>
        <taxon>Bacteria</taxon>
        <taxon>Bacillati</taxon>
        <taxon>Actinomycetota</taxon>
        <taxon>Actinomycetes</taxon>
        <taxon>Mycobacteriales</taxon>
        <taxon>Corynebacteriaceae</taxon>
        <taxon>Corynebacterium</taxon>
    </lineage>
</organism>
<dbReference type="InterPro" id="IPR000524">
    <property type="entry name" value="Tscrpt_reg_HTH_GntR"/>
</dbReference>
<gene>
    <name evidence="5" type="ordered locus">Cgl1008</name>
</gene>
<dbReference type="Pfam" id="PF07729">
    <property type="entry name" value="FCD"/>
    <property type="match status" value="1"/>
</dbReference>
<evidence type="ECO:0000259" key="4">
    <source>
        <dbReference type="PROSITE" id="PS50949"/>
    </source>
</evidence>
<dbReference type="BioCyc" id="CORYNE:G18NG-10580-MONOMER"/>
<proteinExistence type="predicted"/>
<dbReference type="SUPFAM" id="SSF46785">
    <property type="entry name" value="Winged helix' DNA-binding domain"/>
    <property type="match status" value="1"/>
</dbReference>
<dbReference type="OrthoDB" id="5243844at2"/>
<dbReference type="AlphaFoldDB" id="Q8NRP0"/>
<evidence type="ECO:0000256" key="2">
    <source>
        <dbReference type="ARBA" id="ARBA00023125"/>
    </source>
</evidence>
<dbReference type="Proteomes" id="UP000000582">
    <property type="component" value="Chromosome"/>
</dbReference>
<dbReference type="CDD" id="cd07377">
    <property type="entry name" value="WHTH_GntR"/>
    <property type="match status" value="1"/>
</dbReference>
<dbReference type="InterPro" id="IPR036390">
    <property type="entry name" value="WH_DNA-bd_sf"/>
</dbReference>
<dbReference type="HOGENOM" id="CLU_017584_5_5_11"/>
<feature type="domain" description="HTH gntR-type" evidence="4">
    <location>
        <begin position="15"/>
        <end position="82"/>
    </location>
</feature>
<dbReference type="EMBL" id="BA000036">
    <property type="protein sequence ID" value="BAB98401.1"/>
    <property type="molecule type" value="Genomic_DNA"/>
</dbReference>
<reference evidence="6" key="1">
    <citation type="journal article" date="2003" name="Appl. Microbiol. Biotechnol.">
        <title>The Corynebacterium glutamicum genome: features and impacts on biotechnological processes.</title>
        <authorList>
            <person name="Ikeda M."/>
            <person name="Nakagawa S."/>
        </authorList>
    </citation>
    <scope>NUCLEOTIDE SEQUENCE [LARGE SCALE GENOMIC DNA]</scope>
    <source>
        <strain evidence="6">ATCC 13032 / DSM 20300 / BCRC 11384 / JCM 1318 / LMG 3730 / NCIMB 10025</strain>
    </source>
</reference>
<dbReference type="KEGG" id="cgl:Cgl1008"/>
<keyword evidence="6" id="KW-1185">Reference proteome</keyword>
<dbReference type="SMART" id="SM00345">
    <property type="entry name" value="HTH_GNTR"/>
    <property type="match status" value="1"/>
</dbReference>
<dbReference type="InterPro" id="IPR011711">
    <property type="entry name" value="GntR_C"/>
</dbReference>
<dbReference type="Pfam" id="PF00392">
    <property type="entry name" value="GntR"/>
    <property type="match status" value="1"/>
</dbReference>
<dbReference type="InterPro" id="IPR008920">
    <property type="entry name" value="TF_FadR/GntR_C"/>
</dbReference>
<keyword evidence="2" id="KW-0238">DNA-binding</keyword>
<dbReference type="Gene3D" id="1.20.120.530">
    <property type="entry name" value="GntR ligand-binding domain-like"/>
    <property type="match status" value="1"/>
</dbReference>
<dbReference type="InterPro" id="IPR036388">
    <property type="entry name" value="WH-like_DNA-bd_sf"/>
</dbReference>
<dbReference type="PATRIC" id="fig|196627.13.peg.988"/>
<evidence type="ECO:0000313" key="5">
    <source>
        <dbReference type="EMBL" id="BAB98401.1"/>
    </source>
</evidence>
<dbReference type="eggNOG" id="COG1802">
    <property type="taxonomic scope" value="Bacteria"/>
</dbReference>
<dbReference type="PROSITE" id="PS50949">
    <property type="entry name" value="HTH_GNTR"/>
    <property type="match status" value="1"/>
</dbReference>